<gene>
    <name evidence="1" type="ORF">SDC9_108519</name>
</gene>
<sequence>MGHEAQADCDSNHYADGGVRGVRTLHDAQTGIPFVHSKAGIGSGGLPGCYIGRDGGTGCQTVGKLHLQLQRGEETKNILA</sequence>
<comment type="caution">
    <text evidence="1">The sequence shown here is derived from an EMBL/GenBank/DDBJ whole genome shotgun (WGS) entry which is preliminary data.</text>
</comment>
<proteinExistence type="predicted"/>
<organism evidence="1">
    <name type="scientific">bioreactor metagenome</name>
    <dbReference type="NCBI Taxonomy" id="1076179"/>
    <lineage>
        <taxon>unclassified sequences</taxon>
        <taxon>metagenomes</taxon>
        <taxon>ecological metagenomes</taxon>
    </lineage>
</organism>
<dbReference type="EMBL" id="VSSQ01018463">
    <property type="protein sequence ID" value="MPM61659.1"/>
    <property type="molecule type" value="Genomic_DNA"/>
</dbReference>
<reference evidence="1" key="1">
    <citation type="submission" date="2019-08" db="EMBL/GenBank/DDBJ databases">
        <authorList>
            <person name="Kucharzyk K."/>
            <person name="Murdoch R.W."/>
            <person name="Higgins S."/>
            <person name="Loffler F."/>
        </authorList>
    </citation>
    <scope>NUCLEOTIDE SEQUENCE</scope>
</reference>
<accession>A0A645B862</accession>
<protein>
    <submittedName>
        <fullName evidence="1">Uncharacterized protein</fullName>
    </submittedName>
</protein>
<dbReference type="AlphaFoldDB" id="A0A645B862"/>
<name>A0A645B862_9ZZZZ</name>
<evidence type="ECO:0000313" key="1">
    <source>
        <dbReference type="EMBL" id="MPM61659.1"/>
    </source>
</evidence>